<evidence type="ECO:0000313" key="3">
    <source>
        <dbReference type="Proteomes" id="UP000249526"/>
    </source>
</evidence>
<keyword evidence="1" id="KW-0812">Transmembrane</keyword>
<keyword evidence="1" id="KW-0472">Membrane</keyword>
<organism evidence="2 3">
    <name type="scientific">Aspergillus piperis CBS 112811</name>
    <dbReference type="NCBI Taxonomy" id="1448313"/>
    <lineage>
        <taxon>Eukaryota</taxon>
        <taxon>Fungi</taxon>
        <taxon>Dikarya</taxon>
        <taxon>Ascomycota</taxon>
        <taxon>Pezizomycotina</taxon>
        <taxon>Eurotiomycetes</taxon>
        <taxon>Eurotiomycetidae</taxon>
        <taxon>Eurotiales</taxon>
        <taxon>Aspergillaceae</taxon>
        <taxon>Aspergillus</taxon>
        <taxon>Aspergillus subgen. Circumdati</taxon>
    </lineage>
</organism>
<sequence>MEPAAAFHSVWRNQGGPSVCSLLVSIVVKDVQVERPKSGTFTMFFCREQGYWDLWRLICCFLMLALCNLPFAICPFLFSFPFLFFFSFYNLFLRGIFLLCVCMFSFLPFSFRFDFVKF</sequence>
<name>A0A8G1QU10_9EURO</name>
<evidence type="ECO:0000256" key="1">
    <source>
        <dbReference type="SAM" id="Phobius"/>
    </source>
</evidence>
<proteinExistence type="predicted"/>
<keyword evidence="3" id="KW-1185">Reference proteome</keyword>
<accession>A0A8G1QU10</accession>
<feature type="transmembrane region" description="Helical" evidence="1">
    <location>
        <begin position="91"/>
        <end position="111"/>
    </location>
</feature>
<reference evidence="2 3" key="1">
    <citation type="submission" date="2018-02" db="EMBL/GenBank/DDBJ databases">
        <title>The genomes of Aspergillus section Nigri reveals drivers in fungal speciation.</title>
        <authorList>
            <consortium name="DOE Joint Genome Institute"/>
            <person name="Vesth T.C."/>
            <person name="Nybo J."/>
            <person name="Theobald S."/>
            <person name="Brandl J."/>
            <person name="Frisvad J.C."/>
            <person name="Nielsen K.F."/>
            <person name="Lyhne E.K."/>
            <person name="Kogle M.E."/>
            <person name="Kuo A."/>
            <person name="Riley R."/>
            <person name="Clum A."/>
            <person name="Nolan M."/>
            <person name="Lipzen A."/>
            <person name="Salamov A."/>
            <person name="Henrissat B."/>
            <person name="Wiebenga A."/>
            <person name="De vries R.P."/>
            <person name="Grigoriev I.V."/>
            <person name="Mortensen U.H."/>
            <person name="Andersen M.R."/>
            <person name="Baker S.E."/>
        </authorList>
    </citation>
    <scope>NUCLEOTIDE SEQUENCE [LARGE SCALE GENOMIC DNA]</scope>
    <source>
        <strain evidence="2 3">CBS 112811</strain>
    </source>
</reference>
<keyword evidence="1" id="KW-1133">Transmembrane helix</keyword>
<dbReference type="Proteomes" id="UP000249526">
    <property type="component" value="Unassembled WGS sequence"/>
</dbReference>
<dbReference type="AlphaFoldDB" id="A0A8G1QU10"/>
<dbReference type="GeneID" id="37158008"/>
<dbReference type="EMBL" id="KZ825087">
    <property type="protein sequence ID" value="RAH52230.1"/>
    <property type="molecule type" value="Genomic_DNA"/>
</dbReference>
<protein>
    <submittedName>
        <fullName evidence="2">Uncharacterized protein</fullName>
    </submittedName>
</protein>
<gene>
    <name evidence="2" type="ORF">BO85DRAFT_209752</name>
</gene>
<evidence type="ECO:0000313" key="2">
    <source>
        <dbReference type="EMBL" id="RAH52230.1"/>
    </source>
</evidence>
<dbReference type="RefSeq" id="XP_025510152.1">
    <property type="nucleotide sequence ID" value="XM_025654606.1"/>
</dbReference>
<feature type="transmembrane region" description="Helical" evidence="1">
    <location>
        <begin position="57"/>
        <end position="85"/>
    </location>
</feature>